<keyword evidence="4" id="KW-1185">Reference proteome</keyword>
<dbReference type="GO" id="GO:0002098">
    <property type="term" value="P:tRNA wobble uridine modification"/>
    <property type="evidence" value="ECO:0007669"/>
    <property type="project" value="TreeGrafter"/>
</dbReference>
<dbReference type="PANTHER" id="PTHR13069">
    <property type="entry name" value="ALKYLATED DNA REPAIR PROTEIN ALKB HOMOLOG 8"/>
    <property type="match status" value="1"/>
</dbReference>
<gene>
    <name evidence="3" type="ORF">Pmar_PMAR025732</name>
</gene>
<evidence type="ECO:0000313" key="3">
    <source>
        <dbReference type="EMBL" id="EER02710.1"/>
    </source>
</evidence>
<dbReference type="InterPro" id="IPR029063">
    <property type="entry name" value="SAM-dependent_MTases_sf"/>
</dbReference>
<dbReference type="RefSeq" id="XP_002770697.1">
    <property type="nucleotide sequence ID" value="XM_002770651.1"/>
</dbReference>
<keyword evidence="1" id="KW-0489">Methyltransferase</keyword>
<dbReference type="PANTHER" id="PTHR13069:SF21">
    <property type="entry name" value="ALKYLATED DNA REPAIR PROTEIN ALKB HOMOLOG 8"/>
    <property type="match status" value="1"/>
</dbReference>
<dbReference type="GO" id="GO:0005737">
    <property type="term" value="C:cytoplasm"/>
    <property type="evidence" value="ECO:0007669"/>
    <property type="project" value="TreeGrafter"/>
</dbReference>
<evidence type="ECO:0000313" key="4">
    <source>
        <dbReference type="Proteomes" id="UP000007800"/>
    </source>
</evidence>
<sequence length="62" mass="6965">ESGRANCLLHMARLLRVGGQGLVYAWAMEQVEGSTGSRKFSSQDVLVPWHLQKRYETSKDGE</sequence>
<feature type="non-terminal residue" evidence="3">
    <location>
        <position position="1"/>
    </location>
</feature>
<dbReference type="Proteomes" id="UP000007800">
    <property type="component" value="Unassembled WGS sequence"/>
</dbReference>
<organism evidence="4">
    <name type="scientific">Perkinsus marinus (strain ATCC 50983 / TXsc)</name>
    <dbReference type="NCBI Taxonomy" id="423536"/>
    <lineage>
        <taxon>Eukaryota</taxon>
        <taxon>Sar</taxon>
        <taxon>Alveolata</taxon>
        <taxon>Perkinsozoa</taxon>
        <taxon>Perkinsea</taxon>
        <taxon>Perkinsida</taxon>
        <taxon>Perkinsidae</taxon>
        <taxon>Perkinsus</taxon>
    </lineage>
</organism>
<dbReference type="GO" id="GO:0005634">
    <property type="term" value="C:nucleus"/>
    <property type="evidence" value="ECO:0007669"/>
    <property type="project" value="TreeGrafter"/>
</dbReference>
<evidence type="ECO:0000256" key="1">
    <source>
        <dbReference type="ARBA" id="ARBA00022603"/>
    </source>
</evidence>
<protein>
    <submittedName>
        <fullName evidence="3">Uncharacterized protein</fullName>
    </submittedName>
</protein>
<reference evidence="3 4" key="1">
    <citation type="submission" date="2008-07" db="EMBL/GenBank/DDBJ databases">
        <authorList>
            <person name="El-Sayed N."/>
            <person name="Caler E."/>
            <person name="Inman J."/>
            <person name="Amedeo P."/>
            <person name="Hass B."/>
            <person name="Wortman J."/>
        </authorList>
    </citation>
    <scope>NUCLEOTIDE SEQUENCE [LARGE SCALE GENOMIC DNA]</scope>
    <source>
        <strain evidence="4">ATCC 50983 / TXsc</strain>
    </source>
</reference>
<dbReference type="GO" id="GO:0000049">
    <property type="term" value="F:tRNA binding"/>
    <property type="evidence" value="ECO:0007669"/>
    <property type="project" value="TreeGrafter"/>
</dbReference>
<dbReference type="GeneID" id="9048169"/>
<dbReference type="OrthoDB" id="271595at2759"/>
<dbReference type="AlphaFoldDB" id="C5LKM9"/>
<name>C5LKM9_PERM5</name>
<dbReference type="InterPro" id="IPR051422">
    <property type="entry name" value="AlkB_tRNA_MeTrf/Diox"/>
</dbReference>
<dbReference type="GO" id="GO:0030488">
    <property type="term" value="P:tRNA methylation"/>
    <property type="evidence" value="ECO:0007669"/>
    <property type="project" value="TreeGrafter"/>
</dbReference>
<feature type="non-terminal residue" evidence="3">
    <location>
        <position position="62"/>
    </location>
</feature>
<evidence type="ECO:0000256" key="2">
    <source>
        <dbReference type="ARBA" id="ARBA00022679"/>
    </source>
</evidence>
<proteinExistence type="predicted"/>
<keyword evidence="2" id="KW-0808">Transferase</keyword>
<accession>C5LKM9</accession>
<dbReference type="EMBL" id="GG682853">
    <property type="protein sequence ID" value="EER02710.1"/>
    <property type="molecule type" value="Genomic_DNA"/>
</dbReference>
<dbReference type="GO" id="GO:0106335">
    <property type="term" value="F:tRNA (5-carboxymethyluridine(34)-5-O)-methyltransferase activity"/>
    <property type="evidence" value="ECO:0007669"/>
    <property type="project" value="TreeGrafter"/>
</dbReference>
<dbReference type="InParanoid" id="C5LKM9"/>
<dbReference type="Gene3D" id="3.40.50.150">
    <property type="entry name" value="Vaccinia Virus protein VP39"/>
    <property type="match status" value="1"/>
</dbReference>